<sequence>MVNCKVQIVWAFWGRVICVTSHSRLLPSRTVERRRLSSPQTSFWEMCVI</sequence>
<comment type="caution">
    <text evidence="1">The sequence shown here is derived from an EMBL/GenBank/DDBJ whole genome shotgun (WGS) entry which is preliminary data.</text>
</comment>
<dbReference type="AlphaFoldDB" id="A0A2G1WB85"/>
<name>A0A2G1WB85_9BACT</name>
<evidence type="ECO:0000313" key="1">
    <source>
        <dbReference type="EMBL" id="PHQ36281.1"/>
    </source>
</evidence>
<proteinExistence type="predicted"/>
<dbReference type="Proteomes" id="UP000225740">
    <property type="component" value="Unassembled WGS sequence"/>
</dbReference>
<dbReference type="EMBL" id="NIZW01000003">
    <property type="protein sequence ID" value="PHQ36281.1"/>
    <property type="molecule type" value="Genomic_DNA"/>
</dbReference>
<keyword evidence="2" id="KW-1185">Reference proteome</keyword>
<gene>
    <name evidence="1" type="ORF">CEE69_06445</name>
</gene>
<dbReference type="AntiFam" id="ANF00276">
    <property type="entry name" value="Spurious ORF (formerly PSRT domain)"/>
</dbReference>
<organism evidence="1 2">
    <name type="scientific">Rhodopirellula bahusiensis</name>
    <dbReference type="NCBI Taxonomy" id="2014065"/>
    <lineage>
        <taxon>Bacteria</taxon>
        <taxon>Pseudomonadati</taxon>
        <taxon>Planctomycetota</taxon>
        <taxon>Planctomycetia</taxon>
        <taxon>Pirellulales</taxon>
        <taxon>Pirellulaceae</taxon>
        <taxon>Rhodopirellula</taxon>
    </lineage>
</organism>
<protein>
    <submittedName>
        <fullName evidence="1">Uncharacterized protein</fullName>
    </submittedName>
</protein>
<accession>A0A2G1WB85</accession>
<reference evidence="1 2" key="1">
    <citation type="submission" date="2017-06" db="EMBL/GenBank/DDBJ databases">
        <title>Description of Rhodopirellula bahusiensis sp. nov.</title>
        <authorList>
            <person name="Kizina J."/>
            <person name="Harder J."/>
        </authorList>
    </citation>
    <scope>NUCLEOTIDE SEQUENCE [LARGE SCALE GENOMIC DNA]</scope>
    <source>
        <strain evidence="1 2">SWK21</strain>
    </source>
</reference>
<evidence type="ECO:0000313" key="2">
    <source>
        <dbReference type="Proteomes" id="UP000225740"/>
    </source>
</evidence>